<dbReference type="EMBL" id="LAZR01029553">
    <property type="protein sequence ID" value="KKL59242.1"/>
    <property type="molecule type" value="Genomic_DNA"/>
</dbReference>
<sequence>MGKGRLFSDSSNDDVYQSETNNENYVLGSQSNAQGLGGGVFNDQSGYGNFNQSGRDQRNADLNGALFRGNLGFTLDTAVLDVATSTLNLLEDATSTALPRASIDKIVTISAGSTSDLITILGAQRTGQRLRLYNIDTNTITIKNTGSAIDNTIFTPGADDFVLSGNEVVDLTYDITTAKWRVVGSVGSGGTGISFPILYPKEDLTPASGGIATIDISLETGNAKQIQFPAGDISFEITGDPPSTVGEDVYVVFLQDSVGGRSLTSVDSRIKDGSLMDVLLDKAPDAHTLFRLATLGGGTVYHPILMNLSTSTSTFLST</sequence>
<proteinExistence type="predicted"/>
<gene>
    <name evidence="1" type="ORF">LCGC14_2217320</name>
</gene>
<protein>
    <submittedName>
        <fullName evidence="1">Uncharacterized protein</fullName>
    </submittedName>
</protein>
<feature type="non-terminal residue" evidence="1">
    <location>
        <position position="318"/>
    </location>
</feature>
<name>A0A0F9G7L1_9ZZZZ</name>
<reference evidence="1" key="1">
    <citation type="journal article" date="2015" name="Nature">
        <title>Complex archaea that bridge the gap between prokaryotes and eukaryotes.</title>
        <authorList>
            <person name="Spang A."/>
            <person name="Saw J.H."/>
            <person name="Jorgensen S.L."/>
            <person name="Zaremba-Niedzwiedzka K."/>
            <person name="Martijn J."/>
            <person name="Lind A.E."/>
            <person name="van Eijk R."/>
            <person name="Schleper C."/>
            <person name="Guy L."/>
            <person name="Ettema T.J."/>
        </authorList>
    </citation>
    <scope>NUCLEOTIDE SEQUENCE</scope>
</reference>
<accession>A0A0F9G7L1</accession>
<comment type="caution">
    <text evidence="1">The sequence shown here is derived from an EMBL/GenBank/DDBJ whole genome shotgun (WGS) entry which is preliminary data.</text>
</comment>
<dbReference type="AlphaFoldDB" id="A0A0F9G7L1"/>
<evidence type="ECO:0000313" key="1">
    <source>
        <dbReference type="EMBL" id="KKL59242.1"/>
    </source>
</evidence>
<organism evidence="1">
    <name type="scientific">marine sediment metagenome</name>
    <dbReference type="NCBI Taxonomy" id="412755"/>
    <lineage>
        <taxon>unclassified sequences</taxon>
        <taxon>metagenomes</taxon>
        <taxon>ecological metagenomes</taxon>
    </lineage>
</organism>